<reference evidence="2 3" key="1">
    <citation type="journal article" date="2010" name="DNA Res.">
        <title>Bacterial lifestyle in a deep-sea hydrothermal vent chimney revealed by the genome sequence of the thermophilic bacterium Deferribacter desulfuricans SSM1.</title>
        <authorList>
            <person name="Takaki Y."/>
            <person name="Shimamura S."/>
            <person name="Nakagawa S."/>
            <person name="Fukuhara Y."/>
            <person name="Horikawa H."/>
            <person name="Ankai A."/>
            <person name="Harada T."/>
            <person name="Hosoyama A."/>
            <person name="Oguchi A."/>
            <person name="Fukui S."/>
            <person name="Fujita N."/>
            <person name="Takami H."/>
            <person name="Takai K."/>
        </authorList>
    </citation>
    <scope>NUCLEOTIDE SEQUENCE [LARGE SCALE GENOMIC DNA]</scope>
    <source>
        <strain evidence="3">DSM 14783 / JCM 11476 / NBRC 101012 / SSM1</strain>
    </source>
</reference>
<dbReference type="RefSeq" id="WP_013007556.1">
    <property type="nucleotide sequence ID" value="NC_013939.1"/>
</dbReference>
<dbReference type="HOGENOM" id="CLU_1335708_0_0_0"/>
<feature type="repeat" description="TPR" evidence="1">
    <location>
        <begin position="149"/>
        <end position="182"/>
    </location>
</feature>
<protein>
    <submittedName>
        <fullName evidence="2">Uncharacterized protein</fullName>
    </submittedName>
</protein>
<feature type="repeat" description="TPR" evidence="1">
    <location>
        <begin position="112"/>
        <end position="145"/>
    </location>
</feature>
<sequence length="205" mass="24489">MGDYEVSKKIYNEIKVYDNSIVNLLGILFGEKVTEDNVNKLSKNDLMIIFDELNINKKDDLIRILKFYKKDLVLRYDLLLKIIYTLDGDKKYNELKKAYQNLSALGMDSQFPKIYEELGVLEFNKKNYQVALNYFKKYLSTAKNKEEIPKVYYYTAKSYLQLDDKMNAVYYFDKLIKEYPKSFYKNLAEKEVKELRWIEKIKKAS</sequence>
<evidence type="ECO:0000313" key="3">
    <source>
        <dbReference type="Proteomes" id="UP000001520"/>
    </source>
</evidence>
<evidence type="ECO:0000256" key="1">
    <source>
        <dbReference type="PROSITE-ProRule" id="PRU00339"/>
    </source>
</evidence>
<dbReference type="InterPro" id="IPR019734">
    <property type="entry name" value="TPR_rpt"/>
</dbReference>
<gene>
    <name evidence="2" type="ordered locus">DEFDS_0832</name>
</gene>
<dbReference type="OrthoDB" id="333949at2"/>
<proteinExistence type="predicted"/>
<dbReference type="Proteomes" id="UP000001520">
    <property type="component" value="Chromosome"/>
</dbReference>
<dbReference type="eggNOG" id="COG1729">
    <property type="taxonomic scope" value="Bacteria"/>
</dbReference>
<dbReference type="AlphaFoldDB" id="D3PCI5"/>
<dbReference type="SUPFAM" id="SSF48452">
    <property type="entry name" value="TPR-like"/>
    <property type="match status" value="1"/>
</dbReference>
<keyword evidence="1" id="KW-0802">TPR repeat</keyword>
<dbReference type="InterPro" id="IPR011990">
    <property type="entry name" value="TPR-like_helical_dom_sf"/>
</dbReference>
<keyword evidence="3" id="KW-1185">Reference proteome</keyword>
<dbReference type="PROSITE" id="PS50005">
    <property type="entry name" value="TPR"/>
    <property type="match status" value="2"/>
</dbReference>
<organism evidence="2 3">
    <name type="scientific">Deferribacter desulfuricans (strain DSM 14783 / JCM 11476 / NBRC 101012 / SSM1)</name>
    <dbReference type="NCBI Taxonomy" id="639282"/>
    <lineage>
        <taxon>Bacteria</taxon>
        <taxon>Pseudomonadati</taxon>
        <taxon>Deferribacterota</taxon>
        <taxon>Deferribacteres</taxon>
        <taxon>Deferribacterales</taxon>
        <taxon>Deferribacteraceae</taxon>
        <taxon>Deferribacter</taxon>
    </lineage>
</organism>
<dbReference type="STRING" id="639282.DEFDS_0832"/>
<accession>D3PCI5</accession>
<dbReference type="Gene3D" id="1.25.40.10">
    <property type="entry name" value="Tetratricopeptide repeat domain"/>
    <property type="match status" value="1"/>
</dbReference>
<dbReference type="Pfam" id="PF13174">
    <property type="entry name" value="TPR_6"/>
    <property type="match status" value="1"/>
</dbReference>
<evidence type="ECO:0000313" key="2">
    <source>
        <dbReference type="EMBL" id="BAI80308.1"/>
    </source>
</evidence>
<dbReference type="KEGG" id="ddf:DEFDS_0832"/>
<name>D3PCI5_DEFDS</name>
<dbReference type="EMBL" id="AP011529">
    <property type="protein sequence ID" value="BAI80308.1"/>
    <property type="molecule type" value="Genomic_DNA"/>
</dbReference>